<dbReference type="InterPro" id="IPR005106">
    <property type="entry name" value="Asp/hSer_DH_NAD-bd"/>
</dbReference>
<dbReference type="EMBL" id="CP048788">
    <property type="protein sequence ID" value="QJF53096.1"/>
    <property type="molecule type" value="Genomic_DNA"/>
</dbReference>
<name>A0A858T1H7_9RHOB</name>
<dbReference type="InterPro" id="IPR020626">
    <property type="entry name" value="Asp_DH_prok"/>
</dbReference>
<comment type="catalytic activity">
    <reaction evidence="6">
        <text>L-aspartate + NADP(+) + H2O = oxaloacetate + NH4(+) + NADPH + H(+)</text>
        <dbReference type="Rhea" id="RHEA:11784"/>
        <dbReference type="ChEBI" id="CHEBI:15377"/>
        <dbReference type="ChEBI" id="CHEBI:15378"/>
        <dbReference type="ChEBI" id="CHEBI:16452"/>
        <dbReference type="ChEBI" id="CHEBI:28938"/>
        <dbReference type="ChEBI" id="CHEBI:29991"/>
        <dbReference type="ChEBI" id="CHEBI:57783"/>
        <dbReference type="ChEBI" id="CHEBI:58349"/>
        <dbReference type="EC" id="1.4.1.21"/>
    </reaction>
</comment>
<comment type="miscellaneous">
    <text evidence="6">The iminoaspartate product is unstable in aqueous solution and can decompose to oxaloacetate and ammonia.</text>
</comment>
<dbReference type="KEGG" id="rpon:G3256_03980"/>
<protein>
    <recommendedName>
        <fullName evidence="6">L-aspartate dehydrogenase</fullName>
        <ecNumber evidence="6">1.4.1.21</ecNumber>
    </recommendedName>
</protein>
<keyword evidence="10" id="KW-1185">Reference proteome</keyword>
<gene>
    <name evidence="6" type="primary">nadX</name>
    <name evidence="9" type="ORF">G3256_03980</name>
</gene>
<dbReference type="HAMAP" id="MF_01265">
    <property type="entry name" value="NadX"/>
    <property type="match status" value="1"/>
</dbReference>
<dbReference type="NCBIfam" id="NF009827">
    <property type="entry name" value="PRK13303.1-2"/>
    <property type="match status" value="1"/>
</dbReference>
<evidence type="ECO:0000259" key="7">
    <source>
        <dbReference type="Pfam" id="PF01958"/>
    </source>
</evidence>
<keyword evidence="4 6" id="KW-0560">Oxidoreductase</keyword>
<comment type="function">
    <text evidence="6">Specifically catalyzes the NAD or NADP-dependent dehydrogenation of L-aspartate to iminoaspartate.</text>
</comment>
<dbReference type="GO" id="GO:0016639">
    <property type="term" value="F:oxidoreductase activity, acting on the CH-NH2 group of donors, NAD or NADP as acceptor"/>
    <property type="evidence" value="ECO:0007669"/>
    <property type="project" value="UniProtKB-UniRule"/>
</dbReference>
<evidence type="ECO:0000313" key="9">
    <source>
        <dbReference type="EMBL" id="QJF53096.1"/>
    </source>
</evidence>
<dbReference type="Pfam" id="PF01958">
    <property type="entry name" value="Asp_DH_C"/>
    <property type="match status" value="1"/>
</dbReference>
<dbReference type="PANTHER" id="PTHR31873:SF6">
    <property type="entry name" value="ASPARTATE DEHYDROGENASE DOMAIN-CONTAINING PROTEIN"/>
    <property type="match status" value="1"/>
</dbReference>
<dbReference type="Proteomes" id="UP000503308">
    <property type="component" value="Chromosome"/>
</dbReference>
<sequence>MIGYGAIARAVHTGLRTDAQALIRQVLVRETRCAAIRQATGDDVGVISSVDALHTDTRFVLECAGHEAVRAYGAEILARGISLGIVSVGVLADDELHEALRRAAAGSGAQLVILPGAIGGTDAIAAAGPENLTMVTYTGRKPPMAWAGSPAEDQFDLAGITEPTVLFSGTAREAARQYPKNANVVATVALAGRGFDDTKVSLVADPGANGNTHEIAARGPLLDFSFTTGGRPLAANPRTSALTAMSAVRTLRNLTGTVVV</sequence>
<dbReference type="NCBIfam" id="NF009828">
    <property type="entry name" value="PRK13303.1-3"/>
    <property type="match status" value="1"/>
</dbReference>
<keyword evidence="5 6" id="KW-0520">NAD</keyword>
<evidence type="ECO:0000256" key="3">
    <source>
        <dbReference type="ARBA" id="ARBA00022857"/>
    </source>
</evidence>
<evidence type="ECO:0000256" key="1">
    <source>
        <dbReference type="ARBA" id="ARBA00008331"/>
    </source>
</evidence>
<feature type="domain" description="Aspartate dehydrogenase" evidence="7">
    <location>
        <begin position="160"/>
        <end position="248"/>
    </location>
</feature>
<organism evidence="9 10">
    <name type="scientific">Roseobacter ponti</name>
    <dbReference type="NCBI Taxonomy" id="1891787"/>
    <lineage>
        <taxon>Bacteria</taxon>
        <taxon>Pseudomonadati</taxon>
        <taxon>Pseudomonadota</taxon>
        <taxon>Alphaproteobacteria</taxon>
        <taxon>Rhodobacterales</taxon>
        <taxon>Roseobacteraceae</taxon>
        <taxon>Roseobacter</taxon>
    </lineage>
</organism>
<evidence type="ECO:0000256" key="5">
    <source>
        <dbReference type="ARBA" id="ARBA00023027"/>
    </source>
</evidence>
<dbReference type="InterPro" id="IPR011182">
    <property type="entry name" value="L-Asp_DH"/>
</dbReference>
<keyword evidence="3 6" id="KW-0521">NADP</keyword>
<feature type="binding site" evidence="6">
    <location>
        <position position="183"/>
    </location>
    <ligand>
        <name>NAD(+)</name>
        <dbReference type="ChEBI" id="CHEBI:57540"/>
    </ligand>
</feature>
<dbReference type="Pfam" id="PF03447">
    <property type="entry name" value="NAD_binding_3"/>
    <property type="match status" value="1"/>
</dbReference>
<dbReference type="SUPFAM" id="SSF51735">
    <property type="entry name" value="NAD(P)-binding Rossmann-fold domains"/>
    <property type="match status" value="1"/>
</dbReference>
<comment type="pathway">
    <text evidence="6">Cofactor biosynthesis; NAD(+) biosynthesis; iminoaspartate from L-aspartate (dehydrogenase route): step 1/1.</text>
</comment>
<evidence type="ECO:0000256" key="2">
    <source>
        <dbReference type="ARBA" id="ARBA00022642"/>
    </source>
</evidence>
<dbReference type="InterPro" id="IPR036291">
    <property type="entry name" value="NAD(P)-bd_dom_sf"/>
</dbReference>
<comment type="catalytic activity">
    <reaction evidence="6">
        <text>L-aspartate + NAD(+) + H2O = oxaloacetate + NH4(+) + NADH + H(+)</text>
        <dbReference type="Rhea" id="RHEA:11788"/>
        <dbReference type="ChEBI" id="CHEBI:15377"/>
        <dbReference type="ChEBI" id="CHEBI:15378"/>
        <dbReference type="ChEBI" id="CHEBI:16452"/>
        <dbReference type="ChEBI" id="CHEBI:28938"/>
        <dbReference type="ChEBI" id="CHEBI:29991"/>
        <dbReference type="ChEBI" id="CHEBI:57540"/>
        <dbReference type="ChEBI" id="CHEBI:57945"/>
        <dbReference type="EC" id="1.4.1.21"/>
    </reaction>
</comment>
<dbReference type="GO" id="GO:0009435">
    <property type="term" value="P:NAD+ biosynthetic process"/>
    <property type="evidence" value="ECO:0007669"/>
    <property type="project" value="UniProtKB-UniRule"/>
</dbReference>
<evidence type="ECO:0000256" key="6">
    <source>
        <dbReference type="HAMAP-Rule" id="MF_01265"/>
    </source>
</evidence>
<dbReference type="PANTHER" id="PTHR31873">
    <property type="entry name" value="L-ASPARTATE DEHYDROGENASE-RELATED"/>
    <property type="match status" value="1"/>
</dbReference>
<comment type="similarity">
    <text evidence="1 6">Belongs to the L-aspartate dehydrogenase family.</text>
</comment>
<dbReference type="GO" id="GO:0033735">
    <property type="term" value="F:aspartate dehydrogenase [NAD(P)+] activity"/>
    <property type="evidence" value="ECO:0007669"/>
    <property type="project" value="UniProtKB-EC"/>
</dbReference>
<evidence type="ECO:0000259" key="8">
    <source>
        <dbReference type="Pfam" id="PF03447"/>
    </source>
</evidence>
<reference evidence="9 10" key="1">
    <citation type="submission" date="2020-02" db="EMBL/GenBank/DDBJ databases">
        <title>Genome sequence of Roseobacter ponti.</title>
        <authorList>
            <person name="Hollensteiner J."/>
            <person name="Schneider D."/>
            <person name="Poehlein A."/>
            <person name="Daniel R."/>
        </authorList>
    </citation>
    <scope>NUCLEOTIDE SEQUENCE [LARGE SCALE GENOMIC DNA]</scope>
    <source>
        <strain evidence="9 10">DSM 106830</strain>
    </source>
</reference>
<evidence type="ECO:0000256" key="4">
    <source>
        <dbReference type="ARBA" id="ARBA00023002"/>
    </source>
</evidence>
<dbReference type="EC" id="1.4.1.21" evidence="6"/>
<accession>A0A858T1H7</accession>
<dbReference type="GO" id="GO:0050661">
    <property type="term" value="F:NADP binding"/>
    <property type="evidence" value="ECO:0007669"/>
    <property type="project" value="UniProtKB-UniRule"/>
</dbReference>
<dbReference type="Gene3D" id="3.40.50.720">
    <property type="entry name" value="NAD(P)-binding Rossmann-like Domain"/>
    <property type="match status" value="1"/>
</dbReference>
<keyword evidence="2 6" id="KW-0662">Pyridine nucleotide biosynthesis</keyword>
<feature type="domain" description="Aspartate/homoserine dehydrogenase NAD-binding" evidence="8">
    <location>
        <begin position="3"/>
        <end position="111"/>
    </location>
</feature>
<feature type="active site" evidence="6">
    <location>
        <position position="213"/>
    </location>
</feature>
<dbReference type="UniPathway" id="UPA00253">
    <property type="reaction ID" value="UER00456"/>
</dbReference>
<dbReference type="Gene3D" id="3.30.360.10">
    <property type="entry name" value="Dihydrodipicolinate Reductase, domain 2"/>
    <property type="match status" value="1"/>
</dbReference>
<evidence type="ECO:0000313" key="10">
    <source>
        <dbReference type="Proteomes" id="UP000503308"/>
    </source>
</evidence>
<feature type="binding site" evidence="6">
    <location>
        <position position="117"/>
    </location>
    <ligand>
        <name>NAD(+)</name>
        <dbReference type="ChEBI" id="CHEBI:57540"/>
    </ligand>
</feature>
<dbReference type="InterPro" id="IPR002811">
    <property type="entry name" value="Asp_DH"/>
</dbReference>
<dbReference type="AlphaFoldDB" id="A0A858T1H7"/>
<proteinExistence type="inferred from homology"/>
<dbReference type="GO" id="GO:0051287">
    <property type="term" value="F:NAD binding"/>
    <property type="evidence" value="ECO:0007669"/>
    <property type="project" value="UniProtKB-UniRule"/>
</dbReference>
<dbReference type="SUPFAM" id="SSF55347">
    <property type="entry name" value="Glyceraldehyde-3-phosphate dehydrogenase-like, C-terminal domain"/>
    <property type="match status" value="1"/>
</dbReference>
<dbReference type="PIRSF" id="PIRSF005227">
    <property type="entry name" value="Asp_dh_NAD_syn"/>
    <property type="match status" value="1"/>
</dbReference>